<dbReference type="InterPro" id="IPR001965">
    <property type="entry name" value="Znf_PHD"/>
</dbReference>
<dbReference type="GO" id="GO:0008270">
    <property type="term" value="F:zinc ion binding"/>
    <property type="evidence" value="ECO:0007669"/>
    <property type="project" value="UniProtKB-KW"/>
</dbReference>
<organism evidence="7 8">
    <name type="scientific">Favolaschia claudopus</name>
    <dbReference type="NCBI Taxonomy" id="2862362"/>
    <lineage>
        <taxon>Eukaryota</taxon>
        <taxon>Fungi</taxon>
        <taxon>Dikarya</taxon>
        <taxon>Basidiomycota</taxon>
        <taxon>Agaricomycotina</taxon>
        <taxon>Agaricomycetes</taxon>
        <taxon>Agaricomycetidae</taxon>
        <taxon>Agaricales</taxon>
        <taxon>Marasmiineae</taxon>
        <taxon>Mycenaceae</taxon>
        <taxon>Favolaschia</taxon>
    </lineage>
</organism>
<feature type="compositionally biased region" description="Low complexity" evidence="5">
    <location>
        <begin position="1290"/>
        <end position="1305"/>
    </location>
</feature>
<feature type="compositionally biased region" description="Low complexity" evidence="5">
    <location>
        <begin position="301"/>
        <end position="319"/>
    </location>
</feature>
<feature type="compositionally biased region" description="Basic and acidic residues" evidence="5">
    <location>
        <begin position="1321"/>
        <end position="1380"/>
    </location>
</feature>
<dbReference type="Pfam" id="PF20826">
    <property type="entry name" value="PHD_5"/>
    <property type="match status" value="1"/>
</dbReference>
<keyword evidence="4" id="KW-0156">Chromatin regulator</keyword>
<evidence type="ECO:0000259" key="6">
    <source>
        <dbReference type="SMART" id="SM00249"/>
    </source>
</evidence>
<feature type="region of interest" description="Disordered" evidence="5">
    <location>
        <begin position="914"/>
        <end position="934"/>
    </location>
</feature>
<evidence type="ECO:0000256" key="5">
    <source>
        <dbReference type="SAM" id="MobiDB-lite"/>
    </source>
</evidence>
<feature type="compositionally biased region" description="Basic and acidic residues" evidence="5">
    <location>
        <begin position="1150"/>
        <end position="1161"/>
    </location>
</feature>
<dbReference type="EMBL" id="JAWWNJ010000001">
    <property type="protein sequence ID" value="KAK7063365.1"/>
    <property type="molecule type" value="Genomic_DNA"/>
</dbReference>
<protein>
    <recommendedName>
        <fullName evidence="6">Zinc finger PHD-type domain-containing protein</fullName>
    </recommendedName>
</protein>
<gene>
    <name evidence="7" type="ORF">R3P38DRAFT_3415188</name>
</gene>
<feature type="region of interest" description="Disordered" evidence="5">
    <location>
        <begin position="526"/>
        <end position="575"/>
    </location>
</feature>
<feature type="compositionally biased region" description="Pro residues" evidence="5">
    <location>
        <begin position="619"/>
        <end position="629"/>
    </location>
</feature>
<feature type="compositionally biased region" description="Low complexity" evidence="5">
    <location>
        <begin position="1529"/>
        <end position="1552"/>
    </location>
</feature>
<feature type="compositionally biased region" description="Gly residues" evidence="5">
    <location>
        <begin position="87"/>
        <end position="100"/>
    </location>
</feature>
<feature type="region of interest" description="Disordered" evidence="5">
    <location>
        <begin position="610"/>
        <end position="630"/>
    </location>
</feature>
<feature type="compositionally biased region" description="Basic residues" evidence="5">
    <location>
        <begin position="243"/>
        <end position="258"/>
    </location>
</feature>
<evidence type="ECO:0000256" key="3">
    <source>
        <dbReference type="ARBA" id="ARBA00022833"/>
    </source>
</evidence>
<feature type="compositionally biased region" description="Low complexity" evidence="5">
    <location>
        <begin position="789"/>
        <end position="834"/>
    </location>
</feature>
<keyword evidence="2" id="KW-0863">Zinc-finger</keyword>
<dbReference type="GO" id="GO:0006325">
    <property type="term" value="P:chromatin organization"/>
    <property type="evidence" value="ECO:0007669"/>
    <property type="project" value="UniProtKB-KW"/>
</dbReference>
<feature type="compositionally biased region" description="Basic and acidic residues" evidence="5">
    <location>
        <begin position="925"/>
        <end position="934"/>
    </location>
</feature>
<feature type="region of interest" description="Disordered" evidence="5">
    <location>
        <begin position="663"/>
        <end position="693"/>
    </location>
</feature>
<feature type="compositionally biased region" description="Low complexity" evidence="5">
    <location>
        <begin position="1437"/>
        <end position="1447"/>
    </location>
</feature>
<feature type="compositionally biased region" description="Low complexity" evidence="5">
    <location>
        <begin position="1640"/>
        <end position="1650"/>
    </location>
</feature>
<name>A0AAW0EFY0_9AGAR</name>
<dbReference type="SMART" id="SM00249">
    <property type="entry name" value="PHD"/>
    <property type="match status" value="1"/>
</dbReference>
<sequence>MLPVTHAHPHASGSGSGTGTGTGPPARRSILGSSRAQPKASTSSTAANGNENTSRSGGGSGGGGGGGGKKGQGQWLWEAGDVPGPVSGNGMGRSNGNGNGHGRETMPTVPQKRKSSAPGGGVGGSSKTRRLEGDEQVRHRHRSRELPSVPAFSSSSSAMPSPALNANSNTLVDVEAGDPNAEPIRCRCGSSVDYGLSIACDECGRWCHAACFGVDTASVPEEWRCWVCEGGRDNIFPPNGHTTTKRRRPSVSSRKPHSHAPSMLDASPSLSVNGGKPHSTAYTHGTGGSHANGKANVGTSTNKATNTNHNNHNNNGTTHANAATNALNDWYEDERTQYVVMEEDVVPHEATQERLRAYARYWRGVGALDGPREFYAYGEERGYADGYGEERGDGYHRPVVFGEGERVEEHPTLLQAVGGSSSSAPYPHSTSSTAHSILPPSFALHTALPAPPLTLLAKYPATITPSSVYLAQAANGYAHLGAPKRFVHIVGRPLGMAVDARGGGGRGRWVRRGCWPNAEVRAYVCGGGGSGDVVEEKGRTEKEGERGKGGGEKKEKVEKQKEKRREKEEEEEPKTHFGIFATRALEQGEEIVVGWEWDDANAVHRVGEVAPPVERGGDRPPPPPLPPTPAQRHLIKQLANILHALGGSGDECACSSMSMSASGRREQAGESHFPHSSAMEEEEEENEGEEERECVVRTMEGIVFPPAPPPAQVRSARPRYLSVGEEMDVDVDGEGEEGSPRVFAASSSFSMPASSSAYSLASTSSSQAHAQMTSSSSFPIASSSSFLSASSASTSRAAPKPPSSSIAPAASSSYTSSSFATPAAPKPSSSIAASRTKPKPKRLAGPGVPPPSPDPTASRRWGPLVGAARGVRAREVAGGSGGWGGVVVDEGGWGYEYDGVGGLGGYGYRGEYGYGEGSRGNGKGKGREREEDTEKGYEVIEGLGGWVVVPEKARVRGEDEEEDGEEEEGREAPREEKEQPRASVCPPKMRKAWKGKVGVGTAVPPRLDKGKGKERVVERKDADAMDVDGVAARLAIGGIVLLFHIRGSYQADLRFADTTRILSSSAASSSSFMPLPPATSQHHQHASPTPHVAALSLDGPSPSTHFAQLSLMSPFVSTAPRVGSHAGGKADKDVLGGDGSGVGKWGRRRSVVEEAQEKTAPAEDQDESTAAGDPSSPWGDVEMIGPEVSPRVLSGGDADALARSPNVSVQDAHVEEVDVQEEPYRSSPESPAPVSEDDEEDQAVLFVAPSTAVEGESAAAPEPEVPMPPPAPVEIPPTDAVSPEVLPSQTVDASAEVVDAAAEAPPVREPTPPPVPKKTMTVKEWRAEQVRKQREREEKEQREREEKEKEQREREREHRDKLDAQGEDKENDVVPAKPAEDGLSRVLEGIRRSAVVDKPPLVVPVVHEEAQEPEPVACVDPPVAPMVDPPETEKKTAFSLTAFTSTSDELLSPLAVPKAVESRTPSPRPTAVKPPAIPPVVHDVPSSTAQASSPRPTLPPVPSKSVLQSPKEPRYPSPSFSSNGVSRLSPASSSKPQQTSSSSLLSRMQIPPSVIPRPSSPSRHVSPLPRRLPVRAQSQEEGEILPAFTPPRAPPVVRQPSSQQFRSPHGGAPPTQPRSHQMQMARMPPTEPKALREAQNANASSSANSSGRGTLRYNGMGPQTVPANVSRHSGGPPYKRHPRR</sequence>
<dbReference type="PANTHER" id="PTHR46462">
    <property type="entry name" value="UPSET, ISOFORM A"/>
    <property type="match status" value="1"/>
</dbReference>
<feature type="compositionally biased region" description="Acidic residues" evidence="5">
    <location>
        <begin position="679"/>
        <end position="692"/>
    </location>
</feature>
<evidence type="ECO:0000313" key="7">
    <source>
        <dbReference type="EMBL" id="KAK7063365.1"/>
    </source>
</evidence>
<feature type="compositionally biased region" description="Low complexity" evidence="5">
    <location>
        <begin position="147"/>
        <end position="162"/>
    </location>
</feature>
<feature type="compositionally biased region" description="Basic and acidic residues" evidence="5">
    <location>
        <begin position="970"/>
        <end position="980"/>
    </location>
</feature>
<dbReference type="InterPro" id="IPR013083">
    <property type="entry name" value="Znf_RING/FYVE/PHD"/>
</dbReference>
<feature type="compositionally biased region" description="Gly residues" evidence="5">
    <location>
        <begin position="914"/>
        <end position="923"/>
    </location>
</feature>
<dbReference type="Gene3D" id="3.30.40.10">
    <property type="entry name" value="Zinc/RING finger domain, C3HC4 (zinc finger)"/>
    <property type="match status" value="1"/>
</dbReference>
<feature type="region of interest" description="Disordered" evidence="5">
    <location>
        <begin position="1068"/>
        <end position="1099"/>
    </location>
</feature>
<feature type="compositionally biased region" description="Gly residues" evidence="5">
    <location>
        <begin position="56"/>
        <end position="71"/>
    </location>
</feature>
<keyword evidence="3" id="KW-0862">Zinc</keyword>
<feature type="domain" description="Zinc finger PHD-type" evidence="6">
    <location>
        <begin position="185"/>
        <end position="229"/>
    </location>
</feature>
<evidence type="ECO:0000256" key="4">
    <source>
        <dbReference type="ARBA" id="ARBA00022853"/>
    </source>
</evidence>
<comment type="caution">
    <text evidence="7">The sequence shown here is derived from an EMBL/GenBank/DDBJ whole genome shotgun (WGS) entry which is preliminary data.</text>
</comment>
<feature type="compositionally biased region" description="Pro residues" evidence="5">
    <location>
        <begin position="1307"/>
        <end position="1316"/>
    </location>
</feature>
<feature type="compositionally biased region" description="Polar residues" evidence="5">
    <location>
        <begin position="31"/>
        <end position="55"/>
    </location>
</feature>
<feature type="region of interest" description="Disordered" evidence="5">
    <location>
        <begin position="1410"/>
        <end position="1684"/>
    </location>
</feature>
<feature type="compositionally biased region" description="Pro residues" evidence="5">
    <location>
        <begin position="1263"/>
        <end position="1275"/>
    </location>
</feature>
<feature type="region of interest" description="Disordered" evidence="5">
    <location>
        <begin position="1"/>
        <end position="162"/>
    </location>
</feature>
<feature type="region of interest" description="Disordered" evidence="5">
    <location>
        <begin position="951"/>
        <end position="985"/>
    </location>
</feature>
<feature type="region of interest" description="Disordered" evidence="5">
    <location>
        <begin position="1120"/>
        <end position="1184"/>
    </location>
</feature>
<feature type="region of interest" description="Disordered" evidence="5">
    <location>
        <begin position="236"/>
        <end position="319"/>
    </location>
</feature>
<dbReference type="GO" id="GO:0070210">
    <property type="term" value="C:Rpd3L-Expanded complex"/>
    <property type="evidence" value="ECO:0007669"/>
    <property type="project" value="TreeGrafter"/>
</dbReference>
<feature type="region of interest" description="Disordered" evidence="5">
    <location>
        <begin position="1203"/>
        <end position="1380"/>
    </location>
</feature>
<dbReference type="SUPFAM" id="SSF57903">
    <property type="entry name" value="FYVE/PHD zinc finger"/>
    <property type="match status" value="1"/>
</dbReference>
<dbReference type="InterPro" id="IPR011011">
    <property type="entry name" value="Znf_FYVE_PHD"/>
</dbReference>
<evidence type="ECO:0000313" key="8">
    <source>
        <dbReference type="Proteomes" id="UP001362999"/>
    </source>
</evidence>
<reference evidence="7 8" key="1">
    <citation type="journal article" date="2024" name="J Genomics">
        <title>Draft genome sequencing and assembly of Favolaschia claudopus CIRM-BRFM 2984 isolated from oak limbs.</title>
        <authorList>
            <person name="Navarro D."/>
            <person name="Drula E."/>
            <person name="Chaduli D."/>
            <person name="Cazenave R."/>
            <person name="Ahrendt S."/>
            <person name="Wang J."/>
            <person name="Lipzen A."/>
            <person name="Daum C."/>
            <person name="Barry K."/>
            <person name="Grigoriev I.V."/>
            <person name="Favel A."/>
            <person name="Rosso M.N."/>
            <person name="Martin F."/>
        </authorList>
    </citation>
    <scope>NUCLEOTIDE SEQUENCE [LARGE SCALE GENOMIC DNA]</scope>
    <source>
        <strain evidence="7 8">CIRM-BRFM 2984</strain>
    </source>
</reference>
<feature type="region of interest" description="Disordered" evidence="5">
    <location>
        <begin position="789"/>
        <end position="864"/>
    </location>
</feature>
<feature type="compositionally biased region" description="Polar residues" evidence="5">
    <location>
        <begin position="1485"/>
        <end position="1495"/>
    </location>
</feature>
<proteinExistence type="predicted"/>
<feature type="compositionally biased region" description="Low complexity" evidence="5">
    <location>
        <begin position="1560"/>
        <end position="1575"/>
    </location>
</feature>
<dbReference type="PANTHER" id="PTHR46462:SF3">
    <property type="entry name" value="UPSET, ISOFORM A"/>
    <property type="match status" value="1"/>
</dbReference>
<feature type="compositionally biased region" description="Basic and acidic residues" evidence="5">
    <location>
        <begin position="534"/>
        <end position="567"/>
    </location>
</feature>
<feature type="compositionally biased region" description="Acidic residues" evidence="5">
    <location>
        <begin position="958"/>
        <end position="969"/>
    </location>
</feature>
<accession>A0AAW0EFY0</accession>
<keyword evidence="8" id="KW-1185">Reference proteome</keyword>
<keyword evidence="1" id="KW-0479">Metal-binding</keyword>
<evidence type="ECO:0000256" key="1">
    <source>
        <dbReference type="ARBA" id="ARBA00022723"/>
    </source>
</evidence>
<feature type="compositionally biased region" description="Low complexity" evidence="5">
    <location>
        <begin position="1252"/>
        <end position="1262"/>
    </location>
</feature>
<dbReference type="Proteomes" id="UP001362999">
    <property type="component" value="Unassembled WGS sequence"/>
</dbReference>
<evidence type="ECO:0000256" key="2">
    <source>
        <dbReference type="ARBA" id="ARBA00022771"/>
    </source>
</evidence>
<feature type="compositionally biased region" description="Basic and acidic residues" evidence="5">
    <location>
        <begin position="663"/>
        <end position="673"/>
    </location>
</feature>
<dbReference type="GO" id="GO:0034967">
    <property type="term" value="C:Set3 complex"/>
    <property type="evidence" value="ECO:0007669"/>
    <property type="project" value="TreeGrafter"/>
</dbReference>
<dbReference type="GO" id="GO:0006355">
    <property type="term" value="P:regulation of DNA-templated transcription"/>
    <property type="evidence" value="ECO:0007669"/>
    <property type="project" value="TreeGrafter"/>
</dbReference>